<feature type="binding site" evidence="6">
    <location>
        <position position="264"/>
    </location>
    <ligand>
        <name>substrate</name>
    </ligand>
</feature>
<dbReference type="Gene3D" id="2.60.120.10">
    <property type="entry name" value="Jelly Rolls"/>
    <property type="match status" value="1"/>
</dbReference>
<dbReference type="SUPFAM" id="SSF56601">
    <property type="entry name" value="beta-lactamase/transpeptidase-like"/>
    <property type="match status" value="1"/>
</dbReference>
<dbReference type="InterPro" id="IPR012338">
    <property type="entry name" value="Beta-lactam/transpept-like"/>
</dbReference>
<feature type="compositionally biased region" description="Polar residues" evidence="7">
    <location>
        <begin position="1"/>
        <end position="15"/>
    </location>
</feature>
<dbReference type="EC" id="3.5.1.2" evidence="3 6"/>
<name>A0ABZ2ZRL9_9MICC</name>
<dbReference type="PANTHER" id="PTHR12544">
    <property type="entry name" value="GLUTAMINASE"/>
    <property type="match status" value="1"/>
</dbReference>
<dbReference type="Gene3D" id="3.30.750.24">
    <property type="entry name" value="STAS domain"/>
    <property type="match status" value="1"/>
</dbReference>
<organism evidence="10 11">
    <name type="scientific">Arthrobacter citreus</name>
    <dbReference type="NCBI Taxonomy" id="1670"/>
    <lineage>
        <taxon>Bacteria</taxon>
        <taxon>Bacillati</taxon>
        <taxon>Actinomycetota</taxon>
        <taxon>Actinomycetes</taxon>
        <taxon>Micrococcales</taxon>
        <taxon>Micrococcaceae</taxon>
        <taxon>Arthrobacter</taxon>
    </lineage>
</organism>
<evidence type="ECO:0000256" key="5">
    <source>
        <dbReference type="ARBA" id="ARBA00049534"/>
    </source>
</evidence>
<evidence type="ECO:0000256" key="3">
    <source>
        <dbReference type="ARBA" id="ARBA00012918"/>
    </source>
</evidence>
<feature type="binding site" evidence="6">
    <location>
        <position position="87"/>
    </location>
    <ligand>
        <name>substrate</name>
    </ligand>
</feature>
<dbReference type="InterPro" id="IPR000595">
    <property type="entry name" value="cNMP-bd_dom"/>
</dbReference>
<keyword evidence="6" id="KW-0007">Acetylation</keyword>
<comment type="catalytic activity">
    <reaction evidence="5 6">
        <text>L-glutamine + H2O = L-glutamate + NH4(+)</text>
        <dbReference type="Rhea" id="RHEA:15889"/>
        <dbReference type="ChEBI" id="CHEBI:15377"/>
        <dbReference type="ChEBI" id="CHEBI:28938"/>
        <dbReference type="ChEBI" id="CHEBI:29985"/>
        <dbReference type="ChEBI" id="CHEBI:58359"/>
        <dbReference type="EC" id="3.5.1.2"/>
    </reaction>
</comment>
<feature type="binding site" evidence="6">
    <location>
        <position position="212"/>
    </location>
    <ligand>
        <name>substrate</name>
    </ligand>
</feature>
<feature type="region of interest" description="Disordered" evidence="7">
    <location>
        <begin position="1"/>
        <end position="25"/>
    </location>
</feature>
<dbReference type="InterPro" id="IPR002645">
    <property type="entry name" value="STAS_dom"/>
</dbReference>
<dbReference type="InterPro" id="IPR018490">
    <property type="entry name" value="cNMP-bd_dom_sf"/>
</dbReference>
<evidence type="ECO:0000256" key="1">
    <source>
        <dbReference type="ARBA" id="ARBA00011076"/>
    </source>
</evidence>
<evidence type="ECO:0000259" key="8">
    <source>
        <dbReference type="PROSITE" id="PS50042"/>
    </source>
</evidence>
<feature type="binding site" evidence="6">
    <location>
        <position position="188"/>
    </location>
    <ligand>
        <name>substrate</name>
    </ligand>
</feature>
<evidence type="ECO:0000313" key="10">
    <source>
        <dbReference type="EMBL" id="WZP14801.1"/>
    </source>
</evidence>
<dbReference type="InterPro" id="IPR036513">
    <property type="entry name" value="STAS_dom_sf"/>
</dbReference>
<proteinExistence type="inferred from homology"/>
<dbReference type="Pfam" id="PF04960">
    <property type="entry name" value="Glutaminase"/>
    <property type="match status" value="1"/>
</dbReference>
<gene>
    <name evidence="6 10" type="primary">glsA</name>
    <name evidence="10" type="ORF">AAE021_11460</name>
</gene>
<comment type="similarity">
    <text evidence="1 6">Belongs to the glutaminase family.</text>
</comment>
<dbReference type="PROSITE" id="PS50801">
    <property type="entry name" value="STAS"/>
    <property type="match status" value="1"/>
</dbReference>
<accession>A0ABZ2ZRL9</accession>
<evidence type="ECO:0000313" key="11">
    <source>
        <dbReference type="Proteomes" id="UP001448858"/>
    </source>
</evidence>
<dbReference type="RefSeq" id="WP_342022458.1">
    <property type="nucleotide sequence ID" value="NZ_CP151657.1"/>
</dbReference>
<dbReference type="SMART" id="SM00100">
    <property type="entry name" value="cNMP"/>
    <property type="match status" value="1"/>
</dbReference>
<evidence type="ECO:0000256" key="7">
    <source>
        <dbReference type="SAM" id="MobiDB-lite"/>
    </source>
</evidence>
<evidence type="ECO:0000259" key="9">
    <source>
        <dbReference type="PROSITE" id="PS50801"/>
    </source>
</evidence>
<reference evidence="10 11" key="1">
    <citation type="submission" date="2024-04" db="EMBL/GenBank/DDBJ databases">
        <title>Arthrobacter sp. from Plains bison fecal sample.</title>
        <authorList>
            <person name="Ruzzini A."/>
        </authorList>
    </citation>
    <scope>NUCLEOTIDE SEQUENCE [LARGE SCALE GENOMIC DNA]</scope>
    <source>
        <strain evidence="10 11">EINP1</strain>
    </source>
</reference>
<dbReference type="SUPFAM" id="SSF51206">
    <property type="entry name" value="cAMP-binding domain-like"/>
    <property type="match status" value="1"/>
</dbReference>
<comment type="subunit">
    <text evidence="2 6">Homotetramer.</text>
</comment>
<keyword evidence="4 6" id="KW-0378">Hydrolase</keyword>
<feature type="domain" description="Cyclic nucleotide-binding" evidence="8">
    <location>
        <begin position="489"/>
        <end position="609"/>
    </location>
</feature>
<dbReference type="HAMAP" id="MF_00313">
    <property type="entry name" value="Glutaminase"/>
    <property type="match status" value="1"/>
</dbReference>
<feature type="domain" description="STAS" evidence="9">
    <location>
        <begin position="370"/>
        <end position="449"/>
    </location>
</feature>
<dbReference type="SUPFAM" id="SSF52091">
    <property type="entry name" value="SpoIIaa-like"/>
    <property type="match status" value="1"/>
</dbReference>
<feature type="binding site" evidence="6">
    <location>
        <position position="137"/>
    </location>
    <ligand>
        <name>substrate</name>
    </ligand>
</feature>
<dbReference type="Pfam" id="PF01740">
    <property type="entry name" value="STAS"/>
    <property type="match status" value="1"/>
</dbReference>
<feature type="binding site" evidence="6">
    <location>
        <position position="181"/>
    </location>
    <ligand>
        <name>substrate</name>
    </ligand>
</feature>
<dbReference type="GO" id="GO:0004359">
    <property type="term" value="F:glutaminase activity"/>
    <property type="evidence" value="ECO:0007669"/>
    <property type="project" value="UniProtKB-EC"/>
</dbReference>
<evidence type="ECO:0000256" key="4">
    <source>
        <dbReference type="ARBA" id="ARBA00022801"/>
    </source>
</evidence>
<sequence length="627" mass="67244">MRSATVSAASGSSREPASSAFPPMPSPIKTYLEQIHAEIAELKDGKPYSSIPAMANVDPDNFGIALATADGYVYEIGDTREEFSIQSISKPFTYGLALADRGMEAVDAKVDVEPSGDSFNEMSLAEGTGRPANAMINAGALTATSLVRGSGGITRFNRILNTYSAFAGRQLSVSERIYRSELKSGHRNHALAYLLRSFDIIESDPTPVIKDYFRQCSVMVNALDLSMMAATLANSGRNPLSGDQVLDIVSVERVLSVMATCGMYDDAGAWLSSVGMPAKSGVGGGTIAVLPGQVGLAVYSPPLDAHGSSVRGVATSQRISHDMQLHFVRAARTGRSAIRNVYDITAAPSGVRRTDEATEVLRGHGHRAQVLELNGDLLFAGAESVVRALSSLDEDTEIVVLDLRSVDEVSEVALRLFAESAEMLAESGRGLVLVDGEGTVTDDLAGRGLEVPSFPTRNAAVEYCESRLIDTYGTELVMPDVMEPIDSPALNQLSPEDAQAVQDRMEEREYDDGDVVRRVGQRFGGVFFIVSGTIATSMPAPDGSRIKLTTLGPGMTFGEMALGTDKRQETTVKAGGHVRLKILTADAMDSLEAENPRLAVELWKALTRDAYTRVEQYLRESALRARD</sequence>
<dbReference type="CDD" id="cd00038">
    <property type="entry name" value="CAP_ED"/>
    <property type="match status" value="1"/>
</dbReference>
<dbReference type="Pfam" id="PF00027">
    <property type="entry name" value="cNMP_binding"/>
    <property type="match status" value="1"/>
</dbReference>
<dbReference type="Proteomes" id="UP001448858">
    <property type="component" value="Chromosome"/>
</dbReference>
<dbReference type="PANTHER" id="PTHR12544:SF29">
    <property type="entry name" value="GLUTAMINASE"/>
    <property type="match status" value="1"/>
</dbReference>
<keyword evidence="11" id="KW-1185">Reference proteome</keyword>
<evidence type="ECO:0000256" key="6">
    <source>
        <dbReference type="HAMAP-Rule" id="MF_00313"/>
    </source>
</evidence>
<dbReference type="Gene3D" id="3.40.710.10">
    <property type="entry name" value="DD-peptidase/beta-lactamase superfamily"/>
    <property type="match status" value="1"/>
</dbReference>
<feature type="binding site" evidence="6">
    <location>
        <position position="282"/>
    </location>
    <ligand>
        <name>substrate</name>
    </ligand>
</feature>
<evidence type="ECO:0000256" key="2">
    <source>
        <dbReference type="ARBA" id="ARBA00011881"/>
    </source>
</evidence>
<dbReference type="InterPro" id="IPR015868">
    <property type="entry name" value="Glutaminase"/>
</dbReference>
<protein>
    <recommendedName>
        <fullName evidence="3 6">Glutaminase</fullName>
        <ecNumber evidence="3 6">3.5.1.2</ecNumber>
    </recommendedName>
</protein>
<dbReference type="EMBL" id="CP151657">
    <property type="protein sequence ID" value="WZP14801.1"/>
    <property type="molecule type" value="Genomic_DNA"/>
</dbReference>
<dbReference type="InterPro" id="IPR014710">
    <property type="entry name" value="RmlC-like_jellyroll"/>
</dbReference>
<dbReference type="PROSITE" id="PS50042">
    <property type="entry name" value="CNMP_BINDING_3"/>
    <property type="match status" value="1"/>
</dbReference>
<dbReference type="NCBIfam" id="TIGR03814">
    <property type="entry name" value="Gln_ase"/>
    <property type="match status" value="1"/>
</dbReference>